<dbReference type="EMBL" id="FQUP01000002">
    <property type="protein sequence ID" value="SHF48771.1"/>
    <property type="molecule type" value="Genomic_DNA"/>
</dbReference>
<keyword evidence="1" id="KW-0732">Signal</keyword>
<dbReference type="PANTHER" id="PTHR39335:SF1">
    <property type="entry name" value="BLL4220 PROTEIN"/>
    <property type="match status" value="1"/>
</dbReference>
<feature type="chain" id="PRO_5009909216" evidence="1">
    <location>
        <begin position="23"/>
        <end position="128"/>
    </location>
</feature>
<dbReference type="AlphaFoldDB" id="A0A1M5C260"/>
<proteinExistence type="predicted"/>
<evidence type="ECO:0000256" key="1">
    <source>
        <dbReference type="SAM" id="SignalP"/>
    </source>
</evidence>
<protein>
    <submittedName>
        <fullName evidence="2">Predicted lipoprotein with conserved Yx(FWY)xxD motif</fullName>
    </submittedName>
</protein>
<feature type="signal peptide" evidence="1">
    <location>
        <begin position="1"/>
        <end position="22"/>
    </location>
</feature>
<dbReference type="PIRSF" id="PIRSF029720">
    <property type="entry name" value="UCP029720"/>
    <property type="match status" value="1"/>
</dbReference>
<sequence>MLRMNALAVLMVAIAGLSSAEAKTVEPVKIVKTQNGRVLADPKGMTLYTFDKDHMGRSECTLLCAAVWPPLMATKGQKPSDAWTLVKRANGSMQWAYKGRPLYTYRVDMKPGDISGEGVEGEWHIAKP</sequence>
<organism evidence="2 3">
    <name type="scientific">Kaistia soli DSM 19436</name>
    <dbReference type="NCBI Taxonomy" id="1122133"/>
    <lineage>
        <taxon>Bacteria</taxon>
        <taxon>Pseudomonadati</taxon>
        <taxon>Pseudomonadota</taxon>
        <taxon>Alphaproteobacteria</taxon>
        <taxon>Hyphomicrobiales</taxon>
        <taxon>Kaistiaceae</taxon>
        <taxon>Kaistia</taxon>
    </lineage>
</organism>
<gene>
    <name evidence="2" type="ORF">SAMN02745157_2186</name>
</gene>
<keyword evidence="3" id="KW-1185">Reference proteome</keyword>
<dbReference type="InterPro" id="IPR005297">
    <property type="entry name" value="Lipoprotein_repeat"/>
</dbReference>
<dbReference type="InterPro" id="IPR014558">
    <property type="entry name" value="UCP029720"/>
</dbReference>
<evidence type="ECO:0000313" key="3">
    <source>
        <dbReference type="Proteomes" id="UP000184485"/>
    </source>
</evidence>
<name>A0A1M5C260_9HYPH</name>
<dbReference type="Proteomes" id="UP000184485">
    <property type="component" value="Unassembled WGS sequence"/>
</dbReference>
<dbReference type="PANTHER" id="PTHR39335">
    <property type="entry name" value="BLL4220 PROTEIN"/>
    <property type="match status" value="1"/>
</dbReference>
<dbReference type="Pfam" id="PF03640">
    <property type="entry name" value="Lipoprotein_15"/>
    <property type="match status" value="2"/>
</dbReference>
<reference evidence="2 3" key="1">
    <citation type="submission" date="2016-11" db="EMBL/GenBank/DDBJ databases">
        <authorList>
            <person name="Jaros S."/>
            <person name="Januszkiewicz K."/>
            <person name="Wedrychowicz H."/>
        </authorList>
    </citation>
    <scope>NUCLEOTIDE SEQUENCE [LARGE SCALE GENOMIC DNA]</scope>
    <source>
        <strain evidence="2 3">DSM 19436</strain>
    </source>
</reference>
<keyword evidence="2" id="KW-0449">Lipoprotein</keyword>
<dbReference type="GO" id="GO:0043448">
    <property type="term" value="P:alkane catabolic process"/>
    <property type="evidence" value="ECO:0007669"/>
    <property type="project" value="TreeGrafter"/>
</dbReference>
<accession>A0A1M5C260</accession>
<evidence type="ECO:0000313" key="2">
    <source>
        <dbReference type="EMBL" id="SHF48771.1"/>
    </source>
</evidence>
<dbReference type="RefSeq" id="WP_084527203.1">
    <property type="nucleotide sequence ID" value="NZ_FQUP01000002.1"/>
</dbReference>
<dbReference type="STRING" id="1122133.SAMN02745157_2186"/>